<accession>C5KX78</accession>
<sequence length="201" mass="21743">MLIKPVIRSIDTAEVRASSEGEDSPSLNEGLASTGIVFHRHQLKRMAAVPSPGALKDITNTGSAENEDCDNHEETLRVLRPEPKKIVGENSPDSMQSNSRIYEESESKDYSAFQQYLDIGRRSTTTSGPTGEEGLFMFEGQSCYEEVVICTIPFGVVVGAPRSSASLLSTFYIVKFSGEVAAPGFIEFGQAGILSTVKLAE</sequence>
<dbReference type="EMBL" id="GG677119">
    <property type="protein sequence ID" value="EER10934.1"/>
    <property type="molecule type" value="Genomic_DNA"/>
</dbReference>
<evidence type="ECO:0000313" key="2">
    <source>
        <dbReference type="Proteomes" id="UP000007800"/>
    </source>
</evidence>
<evidence type="ECO:0000313" key="1">
    <source>
        <dbReference type="EMBL" id="EER10934.1"/>
    </source>
</evidence>
<organism evidence="2">
    <name type="scientific">Perkinsus marinus (strain ATCC 50983 / TXsc)</name>
    <dbReference type="NCBI Taxonomy" id="423536"/>
    <lineage>
        <taxon>Eukaryota</taxon>
        <taxon>Sar</taxon>
        <taxon>Alveolata</taxon>
        <taxon>Perkinsozoa</taxon>
        <taxon>Perkinsea</taxon>
        <taxon>Perkinsida</taxon>
        <taxon>Perkinsidae</taxon>
        <taxon>Perkinsus</taxon>
    </lineage>
</organism>
<gene>
    <name evidence="1" type="ORF">Pmar_PMAR021414</name>
</gene>
<name>C5KX78_PERM5</name>
<reference evidence="1 2" key="1">
    <citation type="submission" date="2008-07" db="EMBL/GenBank/DDBJ databases">
        <authorList>
            <person name="El-Sayed N."/>
            <person name="Caler E."/>
            <person name="Inman J."/>
            <person name="Amedeo P."/>
            <person name="Hass B."/>
            <person name="Wortman J."/>
        </authorList>
    </citation>
    <scope>NUCLEOTIDE SEQUENCE [LARGE SCALE GENOMIC DNA]</scope>
    <source>
        <strain evidence="2">ATCC 50983 / TXsc</strain>
    </source>
</reference>
<proteinExistence type="predicted"/>
<dbReference type="InParanoid" id="C5KX78"/>
<protein>
    <submittedName>
        <fullName evidence="1">Uncharacterized protein</fullName>
    </submittedName>
</protein>
<keyword evidence="2" id="KW-1185">Reference proteome</keyword>
<dbReference type="RefSeq" id="XP_002779139.1">
    <property type="nucleotide sequence ID" value="XM_002779093.1"/>
</dbReference>
<dbReference type="AlphaFoldDB" id="C5KX78"/>
<dbReference type="OrthoDB" id="10489033at2759"/>
<dbReference type="Proteomes" id="UP000007800">
    <property type="component" value="Unassembled WGS sequence"/>
</dbReference>
<dbReference type="GeneID" id="9055969"/>